<dbReference type="Proteomes" id="UP000228380">
    <property type="component" value="Chromosome 1"/>
</dbReference>
<accession>A0A8B8ZGS4</accession>
<proteinExistence type="predicted"/>
<evidence type="ECO:0000256" key="1">
    <source>
        <dbReference type="SAM" id="MobiDB-lite"/>
    </source>
</evidence>
<dbReference type="KEGG" id="pda:120105135"/>
<dbReference type="RefSeq" id="XP_038973350.1">
    <property type="nucleotide sequence ID" value="XM_039117422.1"/>
</dbReference>
<keyword evidence="2" id="KW-1185">Reference proteome</keyword>
<dbReference type="AlphaFoldDB" id="A0A8B8ZGS4"/>
<sequence length="145" mass="16901">MASFLMPSFDFTKFGFRSRIRIDTSWVDAYSDVIGRLDSLLPQISEELYDILIEDHCRENRKGRGRRKEEKEEEKRRKEEKKMRLDFIQFFNALIHERGGLYIGLTSGQSIDDISNLDSCINSINSLSQLIDYISKSIQSLDPIT</sequence>
<reference evidence="3" key="2">
    <citation type="submission" date="2025-08" db="UniProtKB">
        <authorList>
            <consortium name="RefSeq"/>
        </authorList>
    </citation>
    <scope>IDENTIFICATION</scope>
    <source>
        <tissue evidence="3">Young leaves</tissue>
    </source>
</reference>
<feature type="region of interest" description="Disordered" evidence="1">
    <location>
        <begin position="60"/>
        <end position="79"/>
    </location>
</feature>
<evidence type="ECO:0000313" key="3">
    <source>
        <dbReference type="RefSeq" id="XP_038973350.1"/>
    </source>
</evidence>
<gene>
    <name evidence="3" type="primary">LOC120105135</name>
</gene>
<reference evidence="2" key="1">
    <citation type="journal article" date="2019" name="Nat. Commun.">
        <title>Genome-wide association mapping of date palm fruit traits.</title>
        <authorList>
            <person name="Hazzouri K.M."/>
            <person name="Gros-Balthazard M."/>
            <person name="Flowers J.M."/>
            <person name="Copetti D."/>
            <person name="Lemansour A."/>
            <person name="Lebrun M."/>
            <person name="Masmoudi K."/>
            <person name="Ferrand S."/>
            <person name="Dhar M.I."/>
            <person name="Fresquez Z.A."/>
            <person name="Rosas U."/>
            <person name="Zhang J."/>
            <person name="Talag J."/>
            <person name="Lee S."/>
            <person name="Kudrna D."/>
            <person name="Powell R.F."/>
            <person name="Leitch I.J."/>
            <person name="Krueger R.R."/>
            <person name="Wing R.A."/>
            <person name="Amiri K.M.A."/>
            <person name="Purugganan M.D."/>
        </authorList>
    </citation>
    <scope>NUCLEOTIDE SEQUENCE [LARGE SCALE GENOMIC DNA]</scope>
    <source>
        <strain evidence="2">cv. Khalas</strain>
    </source>
</reference>
<evidence type="ECO:0000313" key="2">
    <source>
        <dbReference type="Proteomes" id="UP000228380"/>
    </source>
</evidence>
<organism evidence="2 3">
    <name type="scientific">Phoenix dactylifera</name>
    <name type="common">Date palm</name>
    <dbReference type="NCBI Taxonomy" id="42345"/>
    <lineage>
        <taxon>Eukaryota</taxon>
        <taxon>Viridiplantae</taxon>
        <taxon>Streptophyta</taxon>
        <taxon>Embryophyta</taxon>
        <taxon>Tracheophyta</taxon>
        <taxon>Spermatophyta</taxon>
        <taxon>Magnoliopsida</taxon>
        <taxon>Liliopsida</taxon>
        <taxon>Arecaceae</taxon>
        <taxon>Coryphoideae</taxon>
        <taxon>Phoeniceae</taxon>
        <taxon>Phoenix</taxon>
    </lineage>
</organism>
<dbReference type="GeneID" id="120105135"/>
<protein>
    <submittedName>
        <fullName evidence="3">Uncharacterized protein LOC120105135</fullName>
    </submittedName>
</protein>
<name>A0A8B8ZGS4_PHODC</name>